<dbReference type="Proteomes" id="UP000697995">
    <property type="component" value="Unassembled WGS sequence"/>
</dbReference>
<gene>
    <name evidence="3" type="primary">yacG</name>
    <name evidence="5" type="ORF">CKO45_26190</name>
</gene>
<feature type="compositionally biased region" description="Low complexity" evidence="4">
    <location>
        <begin position="10"/>
        <end position="19"/>
    </location>
</feature>
<organism evidence="5 6">
    <name type="scientific">Paracraurococcus ruber</name>
    <dbReference type="NCBI Taxonomy" id="77675"/>
    <lineage>
        <taxon>Bacteria</taxon>
        <taxon>Pseudomonadati</taxon>
        <taxon>Pseudomonadota</taxon>
        <taxon>Alphaproteobacteria</taxon>
        <taxon>Acetobacterales</taxon>
        <taxon>Roseomonadaceae</taxon>
        <taxon>Paracraurococcus</taxon>
    </lineage>
</organism>
<evidence type="ECO:0000256" key="1">
    <source>
        <dbReference type="ARBA" id="ARBA00022723"/>
    </source>
</evidence>
<feature type="region of interest" description="Disordered" evidence="4">
    <location>
        <begin position="1"/>
        <end position="31"/>
    </location>
</feature>
<keyword evidence="2 3" id="KW-0862">Zinc</keyword>
<evidence type="ECO:0000256" key="3">
    <source>
        <dbReference type="HAMAP-Rule" id="MF_00649"/>
    </source>
</evidence>
<comment type="subunit">
    <text evidence="3">Interacts with GyrB.</text>
</comment>
<dbReference type="RefSeq" id="WP_133223014.1">
    <property type="nucleotide sequence ID" value="NZ_NRSG01000351.1"/>
</dbReference>
<feature type="binding site" evidence="3">
    <location>
        <position position="21"/>
    </location>
    <ligand>
        <name>Zn(2+)</name>
        <dbReference type="ChEBI" id="CHEBI:29105"/>
    </ligand>
</feature>
<name>A0ABS1D6I9_9PROT</name>
<dbReference type="SUPFAM" id="SSF57716">
    <property type="entry name" value="Glucocorticoid receptor-like (DNA-binding domain)"/>
    <property type="match status" value="1"/>
</dbReference>
<feature type="binding site" evidence="3">
    <location>
        <position position="18"/>
    </location>
    <ligand>
        <name>Zn(2+)</name>
        <dbReference type="ChEBI" id="CHEBI:29105"/>
    </ligand>
</feature>
<dbReference type="PANTHER" id="PTHR36150">
    <property type="entry name" value="DNA GYRASE INHIBITOR YACG"/>
    <property type="match status" value="1"/>
</dbReference>
<reference evidence="5 6" key="1">
    <citation type="journal article" date="2020" name="Microorganisms">
        <title>Osmotic Adaptation and Compatible Solute Biosynthesis of Phototrophic Bacteria as Revealed from Genome Analyses.</title>
        <authorList>
            <person name="Imhoff J.F."/>
            <person name="Rahn T."/>
            <person name="Kunzel S."/>
            <person name="Keller A."/>
            <person name="Neulinger S.C."/>
        </authorList>
    </citation>
    <scope>NUCLEOTIDE SEQUENCE [LARGE SCALE GENOMIC DNA]</scope>
    <source>
        <strain evidence="5 6">DSM 15382</strain>
    </source>
</reference>
<feature type="binding site" evidence="3">
    <location>
        <position position="39"/>
    </location>
    <ligand>
        <name>Zn(2+)</name>
        <dbReference type="ChEBI" id="CHEBI:29105"/>
    </ligand>
</feature>
<dbReference type="EMBL" id="NRSG01000351">
    <property type="protein sequence ID" value="MBK1661697.1"/>
    <property type="molecule type" value="Genomic_DNA"/>
</dbReference>
<accession>A0ABS1D6I9</accession>
<comment type="cofactor">
    <cofactor evidence="3">
        <name>Zn(2+)</name>
        <dbReference type="ChEBI" id="CHEBI:29105"/>
    </cofactor>
    <text evidence="3">Binds 1 zinc ion.</text>
</comment>
<feature type="binding site" evidence="3">
    <location>
        <position position="35"/>
    </location>
    <ligand>
        <name>Zn(2+)</name>
        <dbReference type="ChEBI" id="CHEBI:29105"/>
    </ligand>
</feature>
<sequence length="66" mass="6959">MANPAPPRPAGRSPGRPCPVCGKPAPAEAPHRPFCSARCKQVDLGRWLAGDYAIPGEPVDPLAEEE</sequence>
<keyword evidence="1 3" id="KW-0479">Metal-binding</keyword>
<dbReference type="InterPro" id="IPR005584">
    <property type="entry name" value="DNA_gyrase_inhibitor_YacG"/>
</dbReference>
<evidence type="ECO:0000256" key="4">
    <source>
        <dbReference type="SAM" id="MobiDB-lite"/>
    </source>
</evidence>
<evidence type="ECO:0000256" key="2">
    <source>
        <dbReference type="ARBA" id="ARBA00022833"/>
    </source>
</evidence>
<dbReference type="InterPro" id="IPR013088">
    <property type="entry name" value="Znf_NHR/GATA"/>
</dbReference>
<proteinExistence type="inferred from homology"/>
<evidence type="ECO:0000313" key="5">
    <source>
        <dbReference type="EMBL" id="MBK1661697.1"/>
    </source>
</evidence>
<keyword evidence="6" id="KW-1185">Reference proteome</keyword>
<comment type="caution">
    <text evidence="5">The sequence shown here is derived from an EMBL/GenBank/DDBJ whole genome shotgun (WGS) entry which is preliminary data.</text>
</comment>
<dbReference type="Pfam" id="PF03884">
    <property type="entry name" value="YacG"/>
    <property type="match status" value="1"/>
</dbReference>
<comment type="function">
    <text evidence="3">Inhibits all the catalytic activities of DNA gyrase by preventing its interaction with DNA. Acts by binding directly to the C-terminal domain of GyrB, which probably disrupts DNA binding by the gyrase.</text>
</comment>
<dbReference type="Gene3D" id="3.30.50.10">
    <property type="entry name" value="Erythroid Transcription Factor GATA-1, subunit A"/>
    <property type="match status" value="1"/>
</dbReference>
<evidence type="ECO:0000313" key="6">
    <source>
        <dbReference type="Proteomes" id="UP000697995"/>
    </source>
</evidence>
<dbReference type="HAMAP" id="MF_00649">
    <property type="entry name" value="DNA_gyrase_inhibitor_YacG"/>
    <property type="match status" value="1"/>
</dbReference>
<protein>
    <recommendedName>
        <fullName evidence="3">DNA gyrase inhibitor YacG</fullName>
    </recommendedName>
</protein>
<comment type="similarity">
    <text evidence="3">Belongs to the DNA gyrase inhibitor YacG family.</text>
</comment>
<dbReference type="PANTHER" id="PTHR36150:SF1">
    <property type="entry name" value="DNA GYRASE INHIBITOR YACG"/>
    <property type="match status" value="1"/>
</dbReference>